<comment type="caution">
    <text evidence="2">The sequence shown here is derived from an EMBL/GenBank/DDBJ whole genome shotgun (WGS) entry which is preliminary data.</text>
</comment>
<organism evidence="2 3">
    <name type="scientific">Mikania micrantha</name>
    <name type="common">bitter vine</name>
    <dbReference type="NCBI Taxonomy" id="192012"/>
    <lineage>
        <taxon>Eukaryota</taxon>
        <taxon>Viridiplantae</taxon>
        <taxon>Streptophyta</taxon>
        <taxon>Embryophyta</taxon>
        <taxon>Tracheophyta</taxon>
        <taxon>Spermatophyta</taxon>
        <taxon>Magnoliopsida</taxon>
        <taxon>eudicotyledons</taxon>
        <taxon>Gunneridae</taxon>
        <taxon>Pentapetalae</taxon>
        <taxon>asterids</taxon>
        <taxon>campanulids</taxon>
        <taxon>Asterales</taxon>
        <taxon>Asteraceae</taxon>
        <taxon>Asteroideae</taxon>
        <taxon>Heliantheae alliance</taxon>
        <taxon>Eupatorieae</taxon>
        <taxon>Mikania</taxon>
    </lineage>
</organism>
<dbReference type="Proteomes" id="UP000326396">
    <property type="component" value="Linkage Group LG2"/>
</dbReference>
<protein>
    <submittedName>
        <fullName evidence="2">Uncharacterized protein</fullName>
    </submittedName>
</protein>
<gene>
    <name evidence="2" type="ORF">E3N88_23614</name>
</gene>
<evidence type="ECO:0000313" key="3">
    <source>
        <dbReference type="Proteomes" id="UP000326396"/>
    </source>
</evidence>
<dbReference type="AlphaFoldDB" id="A0A5N6NFH7"/>
<keyword evidence="3" id="KW-1185">Reference proteome</keyword>
<proteinExistence type="predicted"/>
<evidence type="ECO:0000313" key="2">
    <source>
        <dbReference type="EMBL" id="KAD4586013.1"/>
    </source>
</evidence>
<evidence type="ECO:0000256" key="1">
    <source>
        <dbReference type="SAM" id="MobiDB-lite"/>
    </source>
</evidence>
<reference evidence="2 3" key="1">
    <citation type="submission" date="2019-05" db="EMBL/GenBank/DDBJ databases">
        <title>Mikania micrantha, genome provides insights into the molecular mechanism of rapid growth.</title>
        <authorList>
            <person name="Liu B."/>
        </authorList>
    </citation>
    <scope>NUCLEOTIDE SEQUENCE [LARGE SCALE GENOMIC DNA]</scope>
    <source>
        <strain evidence="2">NLD-2019</strain>
        <tissue evidence="2">Leaf</tissue>
    </source>
</reference>
<feature type="compositionally biased region" description="Low complexity" evidence="1">
    <location>
        <begin position="20"/>
        <end position="38"/>
    </location>
</feature>
<feature type="region of interest" description="Disordered" evidence="1">
    <location>
        <begin position="1"/>
        <end position="41"/>
    </location>
</feature>
<accession>A0A5N6NFH7</accession>
<name>A0A5N6NFH7_9ASTR</name>
<feature type="compositionally biased region" description="Basic and acidic residues" evidence="1">
    <location>
        <begin position="1"/>
        <end position="16"/>
    </location>
</feature>
<dbReference type="EMBL" id="SZYD01000012">
    <property type="protein sequence ID" value="KAD4586013.1"/>
    <property type="molecule type" value="Genomic_DNA"/>
</dbReference>
<sequence length="99" mass="11482">MTTLMREMRAMKEKGKPNINPNSLHLQSSSSPPQNLPHTMSMAEPNRRYRLPGVVWSCEFEHLWIPSEMAARETNLENYKTLTYRIEKDGFAPFINACL</sequence>